<organism evidence="2 3">
    <name type="scientific">Candidatus Pseudobacter hemicellulosilyticus</name>
    <dbReference type="NCBI Taxonomy" id="3121375"/>
    <lineage>
        <taxon>Bacteria</taxon>
        <taxon>Pseudomonadati</taxon>
        <taxon>Bacteroidota</taxon>
        <taxon>Chitinophagia</taxon>
        <taxon>Chitinophagales</taxon>
        <taxon>Chitinophagaceae</taxon>
        <taxon>Pseudobacter</taxon>
    </lineage>
</organism>
<sequence>MSTSNHLKMYNILRKDLNLGEEQALEMVLSIEDTAQQGKEEWVTRQMLKEEILATKSFVKEEILATKSFVKEELLLTKSSLQKEMQHLEVRLLRTIWGTAVAQFLATVGATLAIVRFAMMK</sequence>
<feature type="transmembrane region" description="Helical" evidence="1">
    <location>
        <begin position="96"/>
        <end position="119"/>
    </location>
</feature>
<dbReference type="EMBL" id="CP119311">
    <property type="protein sequence ID" value="WEK35798.1"/>
    <property type="molecule type" value="Genomic_DNA"/>
</dbReference>
<name>A0AAJ5WSK4_9BACT</name>
<protein>
    <recommendedName>
        <fullName evidence="4">DUF1640 domain-containing protein</fullName>
    </recommendedName>
</protein>
<keyword evidence="1" id="KW-0812">Transmembrane</keyword>
<reference evidence="2" key="1">
    <citation type="submission" date="2023-03" db="EMBL/GenBank/DDBJ databases">
        <title>Andean soil-derived lignocellulolytic bacterial consortium as a source of novel taxa and putative plastic-active enzymes.</title>
        <authorList>
            <person name="Diaz-Garcia L."/>
            <person name="Chuvochina M."/>
            <person name="Feuerriegel G."/>
            <person name="Bunk B."/>
            <person name="Sproer C."/>
            <person name="Streit W.R."/>
            <person name="Rodriguez L.M."/>
            <person name="Overmann J."/>
            <person name="Jimenez D.J."/>
        </authorList>
    </citation>
    <scope>NUCLEOTIDE SEQUENCE</scope>
    <source>
        <strain evidence="2">MAG 7</strain>
    </source>
</reference>
<dbReference type="Proteomes" id="UP001220610">
    <property type="component" value="Chromosome"/>
</dbReference>
<evidence type="ECO:0008006" key="4">
    <source>
        <dbReference type="Google" id="ProtNLM"/>
    </source>
</evidence>
<accession>A0AAJ5WSK4</accession>
<evidence type="ECO:0000256" key="1">
    <source>
        <dbReference type="SAM" id="Phobius"/>
    </source>
</evidence>
<keyword evidence="1" id="KW-0472">Membrane</keyword>
<keyword evidence="1" id="KW-1133">Transmembrane helix</keyword>
<evidence type="ECO:0000313" key="3">
    <source>
        <dbReference type="Proteomes" id="UP001220610"/>
    </source>
</evidence>
<dbReference type="AlphaFoldDB" id="A0AAJ5WSK4"/>
<evidence type="ECO:0000313" key="2">
    <source>
        <dbReference type="EMBL" id="WEK35798.1"/>
    </source>
</evidence>
<proteinExistence type="predicted"/>
<gene>
    <name evidence="2" type="ORF">P0Y53_25205</name>
</gene>